<dbReference type="InterPro" id="IPR029058">
    <property type="entry name" value="AB_hydrolase_fold"/>
</dbReference>
<evidence type="ECO:0000256" key="1">
    <source>
        <dbReference type="ARBA" id="ARBA00022801"/>
    </source>
</evidence>
<dbReference type="Gene3D" id="3.40.50.1820">
    <property type="entry name" value="alpha/beta hydrolase"/>
    <property type="match status" value="1"/>
</dbReference>
<organism evidence="3 4">
    <name type="scientific">Limosilactobacillus oris DSM 4864</name>
    <dbReference type="NCBI Taxonomy" id="1423779"/>
    <lineage>
        <taxon>Bacteria</taxon>
        <taxon>Bacillati</taxon>
        <taxon>Bacillota</taxon>
        <taxon>Bacilli</taxon>
        <taxon>Lactobacillales</taxon>
        <taxon>Lactobacillaceae</taxon>
        <taxon>Limosilactobacillus</taxon>
    </lineage>
</organism>
<dbReference type="PATRIC" id="fig|1423779.3.peg.113"/>
<proteinExistence type="predicted"/>
<dbReference type="RefSeq" id="WP_056983749.1">
    <property type="nucleotide sequence ID" value="NZ_AZGE01000001.1"/>
</dbReference>
<feature type="domain" description="AB hydrolase-1" evidence="2">
    <location>
        <begin position="29"/>
        <end position="134"/>
    </location>
</feature>
<dbReference type="PANTHER" id="PTHR43329">
    <property type="entry name" value="EPOXIDE HYDROLASE"/>
    <property type="match status" value="1"/>
</dbReference>
<dbReference type="Pfam" id="PF00561">
    <property type="entry name" value="Abhydrolase_1"/>
    <property type="match status" value="1"/>
</dbReference>
<accession>A0A0R1WGF6</accession>
<protein>
    <submittedName>
        <fullName evidence="3">Hydrolase, alpha beta domain protein</fullName>
    </submittedName>
</protein>
<dbReference type="InterPro" id="IPR000639">
    <property type="entry name" value="Epox_hydrolase-like"/>
</dbReference>
<evidence type="ECO:0000259" key="2">
    <source>
        <dbReference type="Pfam" id="PF00561"/>
    </source>
</evidence>
<keyword evidence="1 3" id="KW-0378">Hydrolase</keyword>
<gene>
    <name evidence="3" type="ORF">FC49_GL000111</name>
</gene>
<comment type="caution">
    <text evidence="3">The sequence shown here is derived from an EMBL/GenBank/DDBJ whole genome shotgun (WGS) entry which is preliminary data.</text>
</comment>
<dbReference type="GO" id="GO:0016787">
    <property type="term" value="F:hydrolase activity"/>
    <property type="evidence" value="ECO:0007669"/>
    <property type="project" value="UniProtKB-KW"/>
</dbReference>
<dbReference type="InterPro" id="IPR000073">
    <property type="entry name" value="AB_hydrolase_1"/>
</dbReference>
<sequence>MNQITIQQITVNQQTFTVRTAGLDNKGDLVMLLHGFPESSLMWEPLMIELANQGYRVIAPNQRGYSAGARPAGVQNYTMKLLAADVVALAHFFGFQQKFHLVGHDIGAVVGWTTATLYPQLLKSWTALSVPNWPAYIWALENDPVQKEKGHYVHTFQHKYIPELILRAFHYRVLRKLWTGFPQTTIDTYLDLFSEKGALTAVVNWYRALLQLPQINYKQITVPTKFIWGNQDLAIARSGVERNRQYISGPYQFVELDASHWFMEFNREEICKEISEHIKSIPNN</sequence>
<reference evidence="3 4" key="1">
    <citation type="journal article" date="2015" name="Genome Announc.">
        <title>Expanding the biotechnology potential of lactobacilli through comparative genomics of 213 strains and associated genera.</title>
        <authorList>
            <person name="Sun Z."/>
            <person name="Harris H.M."/>
            <person name="McCann A."/>
            <person name="Guo C."/>
            <person name="Argimon S."/>
            <person name="Zhang W."/>
            <person name="Yang X."/>
            <person name="Jeffery I.B."/>
            <person name="Cooney J.C."/>
            <person name="Kagawa T.F."/>
            <person name="Liu W."/>
            <person name="Song Y."/>
            <person name="Salvetti E."/>
            <person name="Wrobel A."/>
            <person name="Rasinkangas P."/>
            <person name="Parkhill J."/>
            <person name="Rea M.C."/>
            <person name="O'Sullivan O."/>
            <person name="Ritari J."/>
            <person name="Douillard F.P."/>
            <person name="Paul Ross R."/>
            <person name="Yang R."/>
            <person name="Briner A.E."/>
            <person name="Felis G.E."/>
            <person name="de Vos W.M."/>
            <person name="Barrangou R."/>
            <person name="Klaenhammer T.R."/>
            <person name="Caufield P.W."/>
            <person name="Cui Y."/>
            <person name="Zhang H."/>
            <person name="O'Toole P.W."/>
        </authorList>
    </citation>
    <scope>NUCLEOTIDE SEQUENCE [LARGE SCALE GENOMIC DNA]</scope>
    <source>
        <strain evidence="3 4">DSM 4864</strain>
    </source>
</reference>
<dbReference type="SUPFAM" id="SSF53474">
    <property type="entry name" value="alpha/beta-Hydrolases"/>
    <property type="match status" value="1"/>
</dbReference>
<dbReference type="PRINTS" id="PR00412">
    <property type="entry name" value="EPOXHYDRLASE"/>
</dbReference>
<dbReference type="Proteomes" id="UP000050973">
    <property type="component" value="Unassembled WGS sequence"/>
</dbReference>
<evidence type="ECO:0000313" key="4">
    <source>
        <dbReference type="Proteomes" id="UP000050973"/>
    </source>
</evidence>
<name>A0A0R1WGF6_9LACO</name>
<dbReference type="EMBL" id="AZGE01000001">
    <property type="protein sequence ID" value="KRM16952.1"/>
    <property type="molecule type" value="Genomic_DNA"/>
</dbReference>
<evidence type="ECO:0000313" key="3">
    <source>
        <dbReference type="EMBL" id="KRM16952.1"/>
    </source>
</evidence>
<dbReference type="AlphaFoldDB" id="A0A0R1WGF6"/>